<reference evidence="3" key="1">
    <citation type="journal article" date="2014" name="Int. J. Syst. Evol. Microbiol.">
        <title>Complete genome sequence of Corynebacterium casei LMG S-19264T (=DSM 44701T), isolated from a smear-ripened cheese.</title>
        <authorList>
            <consortium name="US DOE Joint Genome Institute (JGI-PGF)"/>
            <person name="Walter F."/>
            <person name="Albersmeier A."/>
            <person name="Kalinowski J."/>
            <person name="Ruckert C."/>
        </authorList>
    </citation>
    <scope>NUCLEOTIDE SEQUENCE</scope>
    <source>
        <strain evidence="3">JCM 31740</strain>
    </source>
</reference>
<feature type="transmembrane region" description="Helical" evidence="1">
    <location>
        <begin position="132"/>
        <end position="151"/>
    </location>
</feature>
<feature type="transmembrane region" description="Helical" evidence="1">
    <location>
        <begin position="6"/>
        <end position="31"/>
    </location>
</feature>
<feature type="transmembrane region" description="Helical" evidence="1">
    <location>
        <begin position="66"/>
        <end position="83"/>
    </location>
</feature>
<reference evidence="4" key="2">
    <citation type="submission" date="2018-04" db="EMBL/GenBank/DDBJ databases">
        <title>Complete genome sequence of Sulfodiicoccus acidiphilus strain HS-1.</title>
        <authorList>
            <person name="Sakai H.D."/>
            <person name="Kurosawa N."/>
        </authorList>
    </citation>
    <scope>NUCLEOTIDE SEQUENCE [LARGE SCALE GENOMIC DNA]</scope>
    <source>
        <strain evidence="4">HS-1</strain>
    </source>
</reference>
<dbReference type="EMBL" id="BMQS01000009">
    <property type="protein sequence ID" value="GGT95191.1"/>
    <property type="molecule type" value="Genomic_DNA"/>
</dbReference>
<keyword evidence="1" id="KW-0812">Transmembrane</keyword>
<dbReference type="AlphaFoldDB" id="A0A348B3I4"/>
<dbReference type="Proteomes" id="UP000276741">
    <property type="component" value="Chromosome"/>
</dbReference>
<evidence type="ECO:0000313" key="4">
    <source>
        <dbReference type="Proteomes" id="UP000276741"/>
    </source>
</evidence>
<accession>A0A348B3I4</accession>
<dbReference type="RefSeq" id="WP_373286771.1">
    <property type="nucleotide sequence ID" value="NZ_AP018553.1"/>
</dbReference>
<dbReference type="InterPro" id="IPR031594">
    <property type="entry name" value="OFeT_1"/>
</dbReference>
<keyword evidence="4" id="KW-1185">Reference proteome</keyword>
<dbReference type="Proteomes" id="UP000616143">
    <property type="component" value="Unassembled WGS sequence"/>
</dbReference>
<sequence length="209" mass="22668">MIQLGILLASFGITLLELSEAGAVAMIYYGLYRGLKPIVYAVAGVATVMIPTFILGNYIAFLPLSYVLLAAAVILFYFGYKLLRSARRGFKKTRKGGKEERESLAVVYTVSVTESFEAALVLIALIPQSYSSALVGAATASAVVIGLTAALKAQIMRIRLPHLKLILSSLLFGLGTLWLIEALVNVTDLLLLPLFFMYLATNYVIAVRL</sequence>
<dbReference type="Pfam" id="PF16955">
    <property type="entry name" value="OFeT_1"/>
    <property type="match status" value="1"/>
</dbReference>
<evidence type="ECO:0000313" key="2">
    <source>
        <dbReference type="EMBL" id="BBD72736.1"/>
    </source>
</evidence>
<feature type="transmembrane region" description="Helical" evidence="1">
    <location>
        <begin position="190"/>
        <end position="207"/>
    </location>
</feature>
<reference evidence="2" key="3">
    <citation type="journal article" date="2019" name="BMC Res. Notes">
        <title>Complete genome sequence of the Sulfodiicoccus acidiphilus strain HS-1T, the first crenarchaeon that lacks polB3, isolated from an acidic hot spring in Ohwaku-dani, Hakone, Japan.</title>
        <authorList>
            <person name="Sakai H.D."/>
            <person name="Kurosawa N."/>
        </authorList>
    </citation>
    <scope>NUCLEOTIDE SEQUENCE</scope>
    <source>
        <strain evidence="2">HS-1</strain>
    </source>
</reference>
<feature type="transmembrane region" description="Helical" evidence="1">
    <location>
        <begin position="163"/>
        <end position="184"/>
    </location>
</feature>
<dbReference type="GeneID" id="38666637"/>
<dbReference type="EMBL" id="AP018553">
    <property type="protein sequence ID" value="BBD72736.1"/>
    <property type="molecule type" value="Genomic_DNA"/>
</dbReference>
<proteinExistence type="predicted"/>
<evidence type="ECO:0000256" key="1">
    <source>
        <dbReference type="SAM" id="Phobius"/>
    </source>
</evidence>
<protein>
    <submittedName>
        <fullName evidence="2">Membrane protein</fullName>
    </submittedName>
</protein>
<gene>
    <name evidence="3" type="ORF">GCM10007116_10830</name>
    <name evidence="2" type="ORF">HS1genome_1125</name>
</gene>
<name>A0A348B3I4_9CREN</name>
<dbReference type="KEGG" id="sacd:HS1genome_1125"/>
<feature type="transmembrane region" description="Helical" evidence="1">
    <location>
        <begin position="104"/>
        <end position="126"/>
    </location>
</feature>
<reference evidence="3" key="4">
    <citation type="submission" date="2020-09" db="EMBL/GenBank/DDBJ databases">
        <authorList>
            <person name="Sun Q."/>
            <person name="Ohkuma M."/>
        </authorList>
    </citation>
    <scope>NUCLEOTIDE SEQUENCE</scope>
    <source>
        <strain evidence="3">JCM 31740</strain>
    </source>
</reference>
<keyword evidence="1" id="KW-0472">Membrane</keyword>
<keyword evidence="1" id="KW-1133">Transmembrane helix</keyword>
<feature type="transmembrane region" description="Helical" evidence="1">
    <location>
        <begin position="38"/>
        <end position="60"/>
    </location>
</feature>
<evidence type="ECO:0000313" key="3">
    <source>
        <dbReference type="EMBL" id="GGT95191.1"/>
    </source>
</evidence>
<organism evidence="2 4">
    <name type="scientific">Sulfodiicoccus acidiphilus</name>
    <dbReference type="NCBI Taxonomy" id="1670455"/>
    <lineage>
        <taxon>Archaea</taxon>
        <taxon>Thermoproteota</taxon>
        <taxon>Thermoprotei</taxon>
        <taxon>Sulfolobales</taxon>
        <taxon>Sulfolobaceae</taxon>
        <taxon>Sulfodiicoccus</taxon>
    </lineage>
</organism>